<dbReference type="InterPro" id="IPR013103">
    <property type="entry name" value="RVT_2"/>
</dbReference>
<protein>
    <recommendedName>
        <fullName evidence="1">Reverse transcriptase Ty1/copia-type domain-containing protein</fullName>
    </recommendedName>
</protein>
<name>A0A0L6USC2_9BASI</name>
<organism evidence="2 3">
    <name type="scientific">Puccinia sorghi</name>
    <dbReference type="NCBI Taxonomy" id="27349"/>
    <lineage>
        <taxon>Eukaryota</taxon>
        <taxon>Fungi</taxon>
        <taxon>Dikarya</taxon>
        <taxon>Basidiomycota</taxon>
        <taxon>Pucciniomycotina</taxon>
        <taxon>Pucciniomycetes</taxon>
        <taxon>Pucciniales</taxon>
        <taxon>Pucciniaceae</taxon>
        <taxon>Puccinia</taxon>
    </lineage>
</organism>
<accession>A0A0L6USC2</accession>
<evidence type="ECO:0000313" key="3">
    <source>
        <dbReference type="Proteomes" id="UP000037035"/>
    </source>
</evidence>
<dbReference type="EMBL" id="LAVV01009006">
    <property type="protein sequence ID" value="KNZ51438.1"/>
    <property type="molecule type" value="Genomic_DNA"/>
</dbReference>
<gene>
    <name evidence="2" type="ORF">VP01_3954g1</name>
</gene>
<dbReference type="Proteomes" id="UP000037035">
    <property type="component" value="Unassembled WGS sequence"/>
</dbReference>
<feature type="domain" description="Reverse transcriptase Ty1/copia-type" evidence="1">
    <location>
        <begin position="1"/>
        <end position="120"/>
    </location>
</feature>
<dbReference type="STRING" id="27349.A0A0L6USC2"/>
<sequence length="143" mass="16444">KALYGLKQAPKNWYETLTSWLHSVGFRESNSDPCLYLCNDNVSMVFFHVDDLILVGPGNNFKKEFDSRFSNSSCHEPNTILGMKYERENNKIKLSLPNHIQHGLEELGLTDCKTSATPLTPNLKLCESSDEYHARFRKLNINY</sequence>
<reference evidence="2 3" key="1">
    <citation type="submission" date="2015-08" db="EMBL/GenBank/DDBJ databases">
        <title>Next Generation Sequencing and Analysis of the Genome of Puccinia sorghi L Schw, the Causal Agent of Maize Common Rust.</title>
        <authorList>
            <person name="Rochi L."/>
            <person name="Burguener G."/>
            <person name="Darino M."/>
            <person name="Turjanski A."/>
            <person name="Kreff E."/>
            <person name="Dieguez M.J."/>
            <person name="Sacco F."/>
        </authorList>
    </citation>
    <scope>NUCLEOTIDE SEQUENCE [LARGE SCALE GENOMIC DNA]</scope>
    <source>
        <strain evidence="2 3">RO10H11247</strain>
    </source>
</reference>
<proteinExistence type="predicted"/>
<feature type="non-terminal residue" evidence="2">
    <location>
        <position position="1"/>
    </location>
</feature>
<dbReference type="Pfam" id="PF07727">
    <property type="entry name" value="RVT_2"/>
    <property type="match status" value="1"/>
</dbReference>
<dbReference type="OrthoDB" id="3259620at2759"/>
<dbReference type="VEuPathDB" id="FungiDB:VP01_3954g1"/>
<comment type="caution">
    <text evidence="2">The sequence shown here is derived from an EMBL/GenBank/DDBJ whole genome shotgun (WGS) entry which is preliminary data.</text>
</comment>
<evidence type="ECO:0000313" key="2">
    <source>
        <dbReference type="EMBL" id="KNZ51438.1"/>
    </source>
</evidence>
<keyword evidence="3" id="KW-1185">Reference proteome</keyword>
<dbReference type="AlphaFoldDB" id="A0A0L6USC2"/>
<evidence type="ECO:0000259" key="1">
    <source>
        <dbReference type="Pfam" id="PF07727"/>
    </source>
</evidence>